<sequence length="67" mass="7670">KFKKFNLERKKKTVGNTGYSSLRRNFLPKILAVLLSFSYSGKVLRTFSATNHSQTVVKHLNINESLL</sequence>
<feature type="non-terminal residue" evidence="1">
    <location>
        <position position="1"/>
    </location>
</feature>
<name>A0ABT8DQR3_9FLAO</name>
<evidence type="ECO:0000313" key="2">
    <source>
        <dbReference type="Proteomes" id="UP001244787"/>
    </source>
</evidence>
<keyword evidence="2" id="KW-1185">Reference proteome</keyword>
<comment type="caution">
    <text evidence="1">The sequence shown here is derived from an EMBL/GenBank/DDBJ whole genome shotgun (WGS) entry which is preliminary data.</text>
</comment>
<accession>A0ABT8DQR3</accession>
<dbReference type="EMBL" id="JAUGQQ010000039">
    <property type="protein sequence ID" value="MDN3725558.1"/>
    <property type="molecule type" value="Genomic_DNA"/>
</dbReference>
<organism evidence="1 2">
    <name type="scientific">Aequorivita aurantiaca</name>
    <dbReference type="NCBI Taxonomy" id="3053356"/>
    <lineage>
        <taxon>Bacteria</taxon>
        <taxon>Pseudomonadati</taxon>
        <taxon>Bacteroidota</taxon>
        <taxon>Flavobacteriia</taxon>
        <taxon>Flavobacteriales</taxon>
        <taxon>Flavobacteriaceae</taxon>
        <taxon>Aequorivita</taxon>
    </lineage>
</organism>
<protein>
    <submittedName>
        <fullName evidence="1">Uncharacterized protein</fullName>
    </submittedName>
</protein>
<dbReference type="RefSeq" id="WP_290255643.1">
    <property type="nucleotide sequence ID" value="NZ_JAUGQQ010000039.1"/>
</dbReference>
<evidence type="ECO:0000313" key="1">
    <source>
        <dbReference type="EMBL" id="MDN3725558.1"/>
    </source>
</evidence>
<reference evidence="1 2" key="1">
    <citation type="submission" date="2023-06" db="EMBL/GenBank/DDBJ databases">
        <authorList>
            <person name="Ye Y.-Q."/>
            <person name="Du Z.-J."/>
        </authorList>
    </citation>
    <scope>NUCLEOTIDE SEQUENCE [LARGE SCALE GENOMIC DNA]</scope>
    <source>
        <strain evidence="1 2">SDUM287046</strain>
    </source>
</reference>
<dbReference type="Proteomes" id="UP001244787">
    <property type="component" value="Unassembled WGS sequence"/>
</dbReference>
<proteinExistence type="predicted"/>
<gene>
    <name evidence="1" type="ORF">QRD02_14325</name>
</gene>